<reference evidence="2" key="1">
    <citation type="journal article" date="2019" name="Curr. Biol.">
        <title>Genome Sequence of Striga asiatica Provides Insight into the Evolution of Plant Parasitism.</title>
        <authorList>
            <person name="Yoshida S."/>
            <person name="Kim S."/>
            <person name="Wafula E.K."/>
            <person name="Tanskanen J."/>
            <person name="Kim Y.M."/>
            <person name="Honaas L."/>
            <person name="Yang Z."/>
            <person name="Spallek T."/>
            <person name="Conn C.E."/>
            <person name="Ichihashi Y."/>
            <person name="Cheong K."/>
            <person name="Cui S."/>
            <person name="Der J.P."/>
            <person name="Gundlach H."/>
            <person name="Jiao Y."/>
            <person name="Hori C."/>
            <person name="Ishida J.K."/>
            <person name="Kasahara H."/>
            <person name="Kiba T."/>
            <person name="Kim M.S."/>
            <person name="Koo N."/>
            <person name="Laohavisit A."/>
            <person name="Lee Y.H."/>
            <person name="Lumba S."/>
            <person name="McCourt P."/>
            <person name="Mortimer J.C."/>
            <person name="Mutuku J.M."/>
            <person name="Nomura T."/>
            <person name="Sasaki-Sekimoto Y."/>
            <person name="Seto Y."/>
            <person name="Wang Y."/>
            <person name="Wakatake T."/>
            <person name="Sakakibara H."/>
            <person name="Demura T."/>
            <person name="Yamaguchi S."/>
            <person name="Yoneyama K."/>
            <person name="Manabe R.I."/>
            <person name="Nelson D.C."/>
            <person name="Schulman A.H."/>
            <person name="Timko M.P."/>
            <person name="dePamphilis C.W."/>
            <person name="Choi D."/>
            <person name="Shirasu K."/>
        </authorList>
    </citation>
    <scope>NUCLEOTIDE SEQUENCE [LARGE SCALE GENOMIC DNA]</scope>
    <source>
        <strain evidence="2">cv. UVA1</strain>
    </source>
</reference>
<evidence type="ECO:0000313" key="2">
    <source>
        <dbReference type="Proteomes" id="UP000325081"/>
    </source>
</evidence>
<comment type="caution">
    <text evidence="1">The sequence shown here is derived from an EMBL/GenBank/DDBJ whole genome shotgun (WGS) entry which is preliminary data.</text>
</comment>
<dbReference type="Proteomes" id="UP000325081">
    <property type="component" value="Unassembled WGS sequence"/>
</dbReference>
<evidence type="ECO:0000313" key="1">
    <source>
        <dbReference type="EMBL" id="GER38678.1"/>
    </source>
</evidence>
<proteinExistence type="predicted"/>
<keyword evidence="2" id="KW-1185">Reference proteome</keyword>
<gene>
    <name evidence="1" type="ORF">STAS_15198</name>
</gene>
<name>A0A5A7Q1G6_STRAF</name>
<dbReference type="AlphaFoldDB" id="A0A5A7Q1G6"/>
<organism evidence="1 2">
    <name type="scientific">Striga asiatica</name>
    <name type="common">Asiatic witchweed</name>
    <name type="synonym">Buchnera asiatica</name>
    <dbReference type="NCBI Taxonomy" id="4170"/>
    <lineage>
        <taxon>Eukaryota</taxon>
        <taxon>Viridiplantae</taxon>
        <taxon>Streptophyta</taxon>
        <taxon>Embryophyta</taxon>
        <taxon>Tracheophyta</taxon>
        <taxon>Spermatophyta</taxon>
        <taxon>Magnoliopsida</taxon>
        <taxon>eudicotyledons</taxon>
        <taxon>Gunneridae</taxon>
        <taxon>Pentapetalae</taxon>
        <taxon>asterids</taxon>
        <taxon>lamiids</taxon>
        <taxon>Lamiales</taxon>
        <taxon>Orobanchaceae</taxon>
        <taxon>Buchnereae</taxon>
        <taxon>Striga</taxon>
    </lineage>
</organism>
<protein>
    <submittedName>
        <fullName evidence="1">Aldehyde dehydrogenase X</fullName>
    </submittedName>
</protein>
<dbReference type="EMBL" id="BKCP01005516">
    <property type="protein sequence ID" value="GER38678.1"/>
    <property type="molecule type" value="Genomic_DNA"/>
</dbReference>
<sequence>MYIQQLKIAGKQPTMTFKVPSTNILYSNTPPEYRRIIRDMLAGIVDLHQMDHKCVHSLHMKNFVMHKGTVKMYNMTFLPETETGRTNDFRKLAEIIENNICDGLWPAILTRFLRKIVQLISLLQEGTLVKHLAIVECSDRLSFFRNGHALDPQKESLYDTIIDTMVGCHEWAQKYRKYSSREKSERRYDIFTQLFNYENRAQTYVDRAAYIGLKNESFIRWIRNLATHLREVINHSTGKWTADDMVKLSILALHEEQLLRFHDELDQAMLIPNFM</sequence>
<accession>A0A5A7Q1G6</accession>